<keyword evidence="4" id="KW-1185">Reference proteome</keyword>
<dbReference type="Pfam" id="PF03108">
    <property type="entry name" value="DBD_Tnp_Mut"/>
    <property type="match status" value="1"/>
</dbReference>
<reference evidence="3 4" key="1">
    <citation type="journal article" date="2021" name="Plant Biotechnol. J.">
        <title>Multi-omics assisted identification of the key and species-specific regulatory components of drought-tolerant mechanisms in Gossypium stocksii.</title>
        <authorList>
            <person name="Yu D."/>
            <person name="Ke L."/>
            <person name="Zhang D."/>
            <person name="Wu Y."/>
            <person name="Sun Y."/>
            <person name="Mei J."/>
            <person name="Sun J."/>
            <person name="Sun Y."/>
        </authorList>
    </citation>
    <scope>NUCLEOTIDE SEQUENCE [LARGE SCALE GENOMIC DNA]</scope>
    <source>
        <strain evidence="4">cv. E1</strain>
        <tissue evidence="3">Leaf</tissue>
    </source>
</reference>
<dbReference type="EMBL" id="JAIQCV010000010">
    <property type="protein sequence ID" value="KAH1056104.1"/>
    <property type="molecule type" value="Genomic_DNA"/>
</dbReference>
<comment type="caution">
    <text evidence="3">The sequence shown here is derived from an EMBL/GenBank/DDBJ whole genome shotgun (WGS) entry which is preliminary data.</text>
</comment>
<evidence type="ECO:0000313" key="3">
    <source>
        <dbReference type="EMBL" id="KAH1056104.1"/>
    </source>
</evidence>
<proteinExistence type="predicted"/>
<evidence type="ECO:0000313" key="4">
    <source>
        <dbReference type="Proteomes" id="UP000828251"/>
    </source>
</evidence>
<feature type="domain" description="Transposase MuDR plant" evidence="2">
    <location>
        <begin position="97"/>
        <end position="157"/>
    </location>
</feature>
<protein>
    <recommendedName>
        <fullName evidence="2">Transposase MuDR plant domain-containing protein</fullName>
    </recommendedName>
</protein>
<organism evidence="3 4">
    <name type="scientific">Gossypium stocksii</name>
    <dbReference type="NCBI Taxonomy" id="47602"/>
    <lineage>
        <taxon>Eukaryota</taxon>
        <taxon>Viridiplantae</taxon>
        <taxon>Streptophyta</taxon>
        <taxon>Embryophyta</taxon>
        <taxon>Tracheophyta</taxon>
        <taxon>Spermatophyta</taxon>
        <taxon>Magnoliopsida</taxon>
        <taxon>eudicotyledons</taxon>
        <taxon>Gunneridae</taxon>
        <taxon>Pentapetalae</taxon>
        <taxon>rosids</taxon>
        <taxon>malvids</taxon>
        <taxon>Malvales</taxon>
        <taxon>Malvaceae</taxon>
        <taxon>Malvoideae</taxon>
        <taxon>Gossypium</taxon>
    </lineage>
</organism>
<gene>
    <name evidence="3" type="ORF">J1N35_034169</name>
</gene>
<dbReference type="InterPro" id="IPR004332">
    <property type="entry name" value="Transposase_MuDR"/>
</dbReference>
<dbReference type="Proteomes" id="UP000828251">
    <property type="component" value="Unassembled WGS sequence"/>
</dbReference>
<feature type="compositionally biased region" description="Basic and acidic residues" evidence="1">
    <location>
        <begin position="20"/>
        <end position="30"/>
    </location>
</feature>
<accession>A0A9D3UTF1</accession>
<dbReference type="AlphaFoldDB" id="A0A9D3UTF1"/>
<name>A0A9D3UTF1_9ROSI</name>
<feature type="compositionally biased region" description="Acidic residues" evidence="1">
    <location>
        <begin position="31"/>
        <end position="42"/>
    </location>
</feature>
<evidence type="ECO:0000256" key="1">
    <source>
        <dbReference type="SAM" id="MobiDB-lite"/>
    </source>
</evidence>
<feature type="region of interest" description="Disordered" evidence="1">
    <location>
        <begin position="20"/>
        <end position="47"/>
    </location>
</feature>
<evidence type="ECO:0000259" key="2">
    <source>
        <dbReference type="Pfam" id="PF03108"/>
    </source>
</evidence>
<sequence>MYSLQPVLAKGHSTLDITRVDNKEKVKNEEGVENEEESETNDDSIRESVSNGSKIALFSKPEVAPIEWSGFDGGLGFLEIPYKRSCHPSSSTNFDDLQVGMEFSFKDVFVAIMKWHSIKHKVNFHVTKSRTKKYEVKCVIHNNRCPWKIMASVRKKTEF</sequence>